<comment type="caution">
    <text evidence="2">The sequence shown here is derived from an EMBL/GenBank/DDBJ whole genome shotgun (WGS) entry which is preliminary data.</text>
</comment>
<keyword evidence="3" id="KW-1185">Reference proteome</keyword>
<name>A0ABS2TUP3_9ACTN</name>
<dbReference type="SUPFAM" id="SSF56784">
    <property type="entry name" value="HAD-like"/>
    <property type="match status" value="1"/>
</dbReference>
<evidence type="ECO:0000313" key="3">
    <source>
        <dbReference type="Proteomes" id="UP000749040"/>
    </source>
</evidence>
<evidence type="ECO:0000313" key="2">
    <source>
        <dbReference type="EMBL" id="MBM9506015.1"/>
    </source>
</evidence>
<dbReference type="InterPro" id="IPR006379">
    <property type="entry name" value="HAD-SF_hydro_IIB"/>
</dbReference>
<dbReference type="Gene3D" id="3.30.1240.10">
    <property type="match status" value="1"/>
</dbReference>
<dbReference type="GO" id="GO:0016787">
    <property type="term" value="F:hydrolase activity"/>
    <property type="evidence" value="ECO:0007669"/>
    <property type="project" value="UniProtKB-KW"/>
</dbReference>
<proteinExistence type="predicted"/>
<evidence type="ECO:0000256" key="1">
    <source>
        <dbReference type="SAM" id="MobiDB-lite"/>
    </source>
</evidence>
<dbReference type="SFLD" id="SFLDG01140">
    <property type="entry name" value="C2.B:_Phosphomannomutase_and_P"/>
    <property type="match status" value="1"/>
</dbReference>
<dbReference type="Gene3D" id="3.40.50.1000">
    <property type="entry name" value="HAD superfamily/HAD-like"/>
    <property type="match status" value="1"/>
</dbReference>
<dbReference type="InterPro" id="IPR023214">
    <property type="entry name" value="HAD_sf"/>
</dbReference>
<reference evidence="2 3" key="1">
    <citation type="submission" date="2021-01" db="EMBL/GenBank/DDBJ databases">
        <title>Streptomyces acididurans sp. nov., isolated from a peat swamp forest soil.</title>
        <authorList>
            <person name="Chantavorakit T."/>
            <person name="Duangmal K."/>
        </authorList>
    </citation>
    <scope>NUCLEOTIDE SEQUENCE [LARGE SCALE GENOMIC DNA]</scope>
    <source>
        <strain evidence="2 3">KK5PA1</strain>
    </source>
</reference>
<dbReference type="EMBL" id="JADKYB010000007">
    <property type="protein sequence ID" value="MBM9506015.1"/>
    <property type="molecule type" value="Genomic_DNA"/>
</dbReference>
<dbReference type="PANTHER" id="PTHR10000:SF8">
    <property type="entry name" value="HAD SUPERFAMILY HYDROLASE-LIKE, TYPE 3"/>
    <property type="match status" value="1"/>
</dbReference>
<dbReference type="NCBIfam" id="TIGR01484">
    <property type="entry name" value="HAD-SF-IIB"/>
    <property type="match status" value="1"/>
</dbReference>
<sequence>MSAAPGPLPYRLVATDLDGTLLRDDHSVSPRTRRALAAVTAAGAAHIVVTGRAVPWTRHVLDDLGYQGLAVCGQGGQVYDAGAHRLLTSVTLDRRLAALAVAKIEAETGPLALAAGRDGLAGEVLVSEGYVYNPELPVTLMRDLDELWAEPLNKIYLQHPDGLGDDELAEAARAAAGDLVEVTVAGEGFVELLPLGLTKATGLTLAARRLGVTGADTIAFGDMPNDLPMLTWAGYGVAMAGAHPALKAVADEITASNEEDGVAVVLERLFAPFAADSFAEAIAAESFAAESAVAESSVTGSASPADRDGPGDLGDPDPLCGPVA</sequence>
<protein>
    <submittedName>
        <fullName evidence="2">HAD family hydrolase</fullName>
    </submittedName>
</protein>
<organism evidence="2 3">
    <name type="scientific">Actinacidiphila acididurans</name>
    <dbReference type="NCBI Taxonomy" id="2784346"/>
    <lineage>
        <taxon>Bacteria</taxon>
        <taxon>Bacillati</taxon>
        <taxon>Actinomycetota</taxon>
        <taxon>Actinomycetes</taxon>
        <taxon>Kitasatosporales</taxon>
        <taxon>Streptomycetaceae</taxon>
        <taxon>Actinacidiphila</taxon>
    </lineage>
</organism>
<feature type="region of interest" description="Disordered" evidence="1">
    <location>
        <begin position="295"/>
        <end position="324"/>
    </location>
</feature>
<accession>A0ABS2TUP3</accession>
<dbReference type="Proteomes" id="UP000749040">
    <property type="component" value="Unassembled WGS sequence"/>
</dbReference>
<dbReference type="SFLD" id="SFLDS00003">
    <property type="entry name" value="Haloacid_Dehalogenase"/>
    <property type="match status" value="1"/>
</dbReference>
<dbReference type="InterPro" id="IPR036412">
    <property type="entry name" value="HAD-like_sf"/>
</dbReference>
<gene>
    <name evidence="2" type="ORF">ITX44_15925</name>
</gene>
<dbReference type="Pfam" id="PF08282">
    <property type="entry name" value="Hydrolase_3"/>
    <property type="match status" value="1"/>
</dbReference>
<dbReference type="PANTHER" id="PTHR10000">
    <property type="entry name" value="PHOSPHOSERINE PHOSPHATASE"/>
    <property type="match status" value="1"/>
</dbReference>
<keyword evidence="2" id="KW-0378">Hydrolase</keyword>